<dbReference type="PANTHER" id="PTHR11274">
    <property type="entry name" value="RAD25/XP-B DNA REPAIR HELICASE"/>
    <property type="match status" value="1"/>
</dbReference>
<dbReference type="PROSITE" id="PS51194">
    <property type="entry name" value="HELICASE_CTER"/>
    <property type="match status" value="1"/>
</dbReference>
<evidence type="ECO:0000256" key="1">
    <source>
        <dbReference type="ARBA" id="ARBA00022741"/>
    </source>
</evidence>
<feature type="domain" description="Helicase C-terminal" evidence="6">
    <location>
        <begin position="81"/>
        <end position="232"/>
    </location>
</feature>
<evidence type="ECO:0000259" key="6">
    <source>
        <dbReference type="PROSITE" id="PS51194"/>
    </source>
</evidence>
<proteinExistence type="predicted"/>
<evidence type="ECO:0000256" key="2">
    <source>
        <dbReference type="ARBA" id="ARBA00022801"/>
    </source>
</evidence>
<keyword evidence="4" id="KW-0067">ATP-binding</keyword>
<organism evidence="7">
    <name type="scientific">marine sediment metagenome</name>
    <dbReference type="NCBI Taxonomy" id="412755"/>
    <lineage>
        <taxon>unclassified sequences</taxon>
        <taxon>metagenomes</taxon>
        <taxon>ecological metagenomes</taxon>
    </lineage>
</organism>
<dbReference type="GO" id="GO:0016787">
    <property type="term" value="F:hydrolase activity"/>
    <property type="evidence" value="ECO:0007669"/>
    <property type="project" value="UniProtKB-KW"/>
</dbReference>
<feature type="compositionally biased region" description="Basic residues" evidence="5">
    <location>
        <begin position="239"/>
        <end position="249"/>
    </location>
</feature>
<gene>
    <name evidence="7" type="ORF">LCGC14_2959020</name>
</gene>
<protein>
    <recommendedName>
        <fullName evidence="6">Helicase C-terminal domain-containing protein</fullName>
    </recommendedName>
</protein>
<comment type="caution">
    <text evidence="7">The sequence shown here is derived from an EMBL/GenBank/DDBJ whole genome shotgun (WGS) entry which is preliminary data.</text>
</comment>
<feature type="compositionally biased region" description="Basic and acidic residues" evidence="5">
    <location>
        <begin position="250"/>
        <end position="260"/>
    </location>
</feature>
<evidence type="ECO:0000256" key="3">
    <source>
        <dbReference type="ARBA" id="ARBA00022806"/>
    </source>
</evidence>
<dbReference type="GO" id="GO:0004386">
    <property type="term" value="F:helicase activity"/>
    <property type="evidence" value="ECO:0007669"/>
    <property type="project" value="UniProtKB-KW"/>
</dbReference>
<dbReference type="PANTHER" id="PTHR11274:SF0">
    <property type="entry name" value="GENERAL TRANSCRIPTION AND DNA REPAIR FACTOR IIH HELICASE SUBUNIT XPB"/>
    <property type="match status" value="1"/>
</dbReference>
<accession>A0A0F8XCQ9</accession>
<evidence type="ECO:0000256" key="4">
    <source>
        <dbReference type="ARBA" id="ARBA00022840"/>
    </source>
</evidence>
<dbReference type="GO" id="GO:0005524">
    <property type="term" value="F:ATP binding"/>
    <property type="evidence" value="ECO:0007669"/>
    <property type="project" value="UniProtKB-KW"/>
</dbReference>
<keyword evidence="1" id="KW-0547">Nucleotide-binding</keyword>
<dbReference type="InterPro" id="IPR050615">
    <property type="entry name" value="ATP-dep_DNA_Helicase"/>
</dbReference>
<feature type="region of interest" description="Disordered" evidence="5">
    <location>
        <begin position="230"/>
        <end position="260"/>
    </location>
</feature>
<keyword evidence="2" id="KW-0378">Hydrolase</keyword>
<dbReference type="InterPro" id="IPR027417">
    <property type="entry name" value="P-loop_NTPase"/>
</dbReference>
<evidence type="ECO:0000256" key="5">
    <source>
        <dbReference type="SAM" id="MobiDB-lite"/>
    </source>
</evidence>
<dbReference type="AlphaFoldDB" id="A0A0F8XCQ9"/>
<evidence type="ECO:0000313" key="7">
    <source>
        <dbReference type="EMBL" id="KKK66942.1"/>
    </source>
</evidence>
<dbReference type="SMART" id="SM00490">
    <property type="entry name" value="HELICc"/>
    <property type="match status" value="1"/>
</dbReference>
<reference evidence="7" key="1">
    <citation type="journal article" date="2015" name="Nature">
        <title>Complex archaea that bridge the gap between prokaryotes and eukaryotes.</title>
        <authorList>
            <person name="Spang A."/>
            <person name="Saw J.H."/>
            <person name="Jorgensen S.L."/>
            <person name="Zaremba-Niedzwiedzka K."/>
            <person name="Martijn J."/>
            <person name="Lind A.E."/>
            <person name="van Eijk R."/>
            <person name="Schleper C."/>
            <person name="Guy L."/>
            <person name="Ettema T.J."/>
        </authorList>
    </citation>
    <scope>NUCLEOTIDE SEQUENCE</scope>
</reference>
<dbReference type="Gene3D" id="3.40.50.300">
    <property type="entry name" value="P-loop containing nucleotide triphosphate hydrolases"/>
    <property type="match status" value="1"/>
</dbReference>
<feature type="non-terminal residue" evidence="7">
    <location>
        <position position="1"/>
    </location>
</feature>
<name>A0A0F8XCQ9_9ZZZZ</name>
<dbReference type="InterPro" id="IPR001650">
    <property type="entry name" value="Helicase_C-like"/>
</dbReference>
<keyword evidence="3" id="KW-0347">Helicase</keyword>
<dbReference type="EMBL" id="LAZR01059840">
    <property type="protein sequence ID" value="KKK66942.1"/>
    <property type="molecule type" value="Genomic_DNA"/>
</dbReference>
<dbReference type="SUPFAM" id="SSF52540">
    <property type="entry name" value="P-loop containing nucleoside triphosphate hydrolases"/>
    <property type="match status" value="1"/>
</dbReference>
<dbReference type="Pfam" id="PF00271">
    <property type="entry name" value="Helicase_C"/>
    <property type="match status" value="1"/>
</dbReference>
<sequence length="260" mass="29282">NSRFKFGMSATPSREDNADLLIEGAVGKKIVDITATQLIKNNFLVEPVIYLLDIPKMDGLKDNYQSVYKNYIVENDIRNNKIVSAANKLAASGRKVLILIKNIRHGEILLEKFGTDSVIRFVRGELKSEERNEIKESFIRDDFQILIASSVYDMGIDIPMLDSLILACGGKSVGKLFQRVGRVIRPYPGKKNAIVVDFIDNAKYLLSHTAARIDIYRTEAGFKIKLPIKKGYNDGASKSKSKKTKTKRLPPKDSREEVSW</sequence>